<evidence type="ECO:0000313" key="3">
    <source>
        <dbReference type="Proteomes" id="UP000199574"/>
    </source>
</evidence>
<keyword evidence="3" id="KW-1185">Reference proteome</keyword>
<name>A0ABY0V0H4_9FLAO</name>
<dbReference type="EMBL" id="LT629754">
    <property type="protein sequence ID" value="SDT47917.1"/>
    <property type="molecule type" value="Genomic_DNA"/>
</dbReference>
<dbReference type="Proteomes" id="UP000199574">
    <property type="component" value="Chromosome I"/>
</dbReference>
<reference evidence="1 3" key="1">
    <citation type="submission" date="2016-10" db="EMBL/GenBank/DDBJ databases">
        <authorList>
            <person name="Varghese N."/>
            <person name="Submissions S."/>
        </authorList>
    </citation>
    <scope>NUCLEOTIDE SEQUENCE [LARGE SCALE GENOMIC DNA]</scope>
    <source>
        <strain evidence="1 3">MAR_2009_60</strain>
    </source>
</reference>
<sequence>MKISQSKKDTGVYCCAYGCKEKPNKKKAGLCHKHYARKRREVDPVAVRYNQWKQSAKQRGKAFSVTLEQFRQFCRDTGYIVNKGRRGMSATLDRVINSEGYHIDNLQLLTNRANASKGANDARCPF</sequence>
<dbReference type="EMBL" id="LT629754">
    <property type="protein sequence ID" value="SDT46632.1"/>
    <property type="molecule type" value="Genomic_DNA"/>
</dbReference>
<organism evidence="1 3">
    <name type="scientific">Maribacter dokdonensis</name>
    <dbReference type="NCBI Taxonomy" id="320912"/>
    <lineage>
        <taxon>Bacteria</taxon>
        <taxon>Pseudomonadati</taxon>
        <taxon>Bacteroidota</taxon>
        <taxon>Flavobacteriia</taxon>
        <taxon>Flavobacteriales</taxon>
        <taxon>Flavobacteriaceae</taxon>
        <taxon>Maribacter</taxon>
    </lineage>
</organism>
<dbReference type="RefSeq" id="WP_091608749.1">
    <property type="nucleotide sequence ID" value="NZ_LT629754.1"/>
</dbReference>
<accession>A0ABY0V0H4</accession>
<dbReference type="GeneID" id="90592389"/>
<proteinExistence type="predicted"/>
<gene>
    <name evidence="1" type="ORF">SAMN05192545_3902</name>
    <name evidence="2" type="ORF">SAMN05192545_3954</name>
</gene>
<evidence type="ECO:0000313" key="2">
    <source>
        <dbReference type="EMBL" id="SDT47917.1"/>
    </source>
</evidence>
<protein>
    <recommendedName>
        <fullName evidence="4">HNH endonuclease</fullName>
    </recommendedName>
</protein>
<evidence type="ECO:0000313" key="1">
    <source>
        <dbReference type="EMBL" id="SDT46632.1"/>
    </source>
</evidence>
<evidence type="ECO:0008006" key="4">
    <source>
        <dbReference type="Google" id="ProtNLM"/>
    </source>
</evidence>